<dbReference type="InterPro" id="IPR034732">
    <property type="entry name" value="EPHD"/>
</dbReference>
<dbReference type="GO" id="GO:0070531">
    <property type="term" value="C:BRCA1-A complex"/>
    <property type="evidence" value="ECO:0000318"/>
    <property type="project" value="GO_Central"/>
</dbReference>
<dbReference type="Pfam" id="PF00533">
    <property type="entry name" value="BRCT"/>
    <property type="match status" value="1"/>
</dbReference>
<dbReference type="Proteomes" id="UP000235145">
    <property type="component" value="Unassembled WGS sequence"/>
</dbReference>
<name>A0A9R1WE90_LACSA</name>
<evidence type="ECO:0000256" key="7">
    <source>
        <dbReference type="ARBA" id="ARBA00023204"/>
    </source>
</evidence>
<dbReference type="FunFam" id="3.40.50.10190:FF:000006">
    <property type="entry name" value="Breast cancer type 1 susceptibility protein homolog"/>
    <property type="match status" value="1"/>
</dbReference>
<dbReference type="InterPro" id="IPR031099">
    <property type="entry name" value="BRCA1-associated"/>
</dbReference>
<keyword evidence="3" id="KW-0677">Repeat</keyword>
<keyword evidence="5" id="KW-0863">Zinc-finger</keyword>
<evidence type="ECO:0000256" key="1">
    <source>
        <dbReference type="ARBA" id="ARBA00004123"/>
    </source>
</evidence>
<dbReference type="SMART" id="SM00249">
    <property type="entry name" value="PHD"/>
    <property type="match status" value="1"/>
</dbReference>
<keyword evidence="8" id="KW-0539">Nucleus</keyword>
<evidence type="ECO:0000256" key="8">
    <source>
        <dbReference type="ARBA" id="ARBA00023242"/>
    </source>
</evidence>
<comment type="subcellular location">
    <subcellularLocation>
        <location evidence="1">Nucleus</location>
    </subcellularLocation>
</comment>
<evidence type="ECO:0000256" key="9">
    <source>
        <dbReference type="SAM" id="MobiDB-lite"/>
    </source>
</evidence>
<evidence type="ECO:0000313" key="11">
    <source>
        <dbReference type="EMBL" id="KAJ0222238.1"/>
    </source>
</evidence>
<keyword evidence="6" id="KW-0862">Zinc</keyword>
<dbReference type="InterPro" id="IPR013083">
    <property type="entry name" value="Znf_RING/FYVE/PHD"/>
</dbReference>
<keyword evidence="4" id="KW-0227">DNA damage</keyword>
<dbReference type="SMART" id="SM00292">
    <property type="entry name" value="BRCT"/>
    <property type="match status" value="1"/>
</dbReference>
<evidence type="ECO:0000256" key="2">
    <source>
        <dbReference type="ARBA" id="ARBA00022723"/>
    </source>
</evidence>
<feature type="domain" description="PHD-type" evidence="10">
    <location>
        <begin position="144"/>
        <end position="254"/>
    </location>
</feature>
<evidence type="ECO:0000256" key="5">
    <source>
        <dbReference type="ARBA" id="ARBA00022771"/>
    </source>
</evidence>
<dbReference type="GO" id="GO:0045944">
    <property type="term" value="P:positive regulation of transcription by RNA polymerase II"/>
    <property type="evidence" value="ECO:0000318"/>
    <property type="project" value="GO_Central"/>
</dbReference>
<dbReference type="InterPro" id="IPR001357">
    <property type="entry name" value="BRCT_dom"/>
</dbReference>
<keyword evidence="7" id="KW-0234">DNA repair</keyword>
<dbReference type="Gene3D" id="3.30.40.10">
    <property type="entry name" value="Zinc/RING finger domain, C3HC4 (zinc finger)"/>
    <property type="match status" value="1"/>
</dbReference>
<dbReference type="PANTHER" id="PTHR13763:SF9">
    <property type="entry name" value="BRCA1-ASSOCIATED RING DOMAIN PROTEIN 1"/>
    <property type="match status" value="1"/>
</dbReference>
<sequence>MESSSSSSDDWSKDCSTIFLTTIVGAASLILAAEAESSLSRTGRAALNRDREAAQDSLNTVRYSPKRPVENDVNGMNLVSNTRSTSGAKSQTIGAKRQKKTNEGLKDTGLQINGHPQTNALASENVATTNSKLETEIEKSLSSGQQDALNSKKRPCAFCHSSSQTEGSGPFVSFAQGKEVVGSLANFSKDGIIQNLESEVTRANKLKCSSCGKKGAGLGCYMETCQRSYHVPCAYYIPECRWDDTYLMLCPKHRKMKFPSEMDADDVKQDTEKRTSTHLNPCTTPLDARQNLVFCGSDLSTEEKCSVVEFASNNEAVVFRYWKPNVTHVIAATDSNGACTRTYKVLMAILNGVWIVRVNACMEARCLVNEEPYEVHLDTHGCTGGPKAGRLRVLNNCH</sequence>
<keyword evidence="2" id="KW-0479">Metal-binding</keyword>
<dbReference type="GO" id="GO:0031436">
    <property type="term" value="C:BRCA1-BARD1 complex"/>
    <property type="evidence" value="ECO:0000318"/>
    <property type="project" value="GO_Central"/>
</dbReference>
<dbReference type="Pfam" id="PF13771">
    <property type="entry name" value="zf-HC5HC2H"/>
    <property type="match status" value="1"/>
</dbReference>
<organism evidence="11 12">
    <name type="scientific">Lactuca sativa</name>
    <name type="common">Garden lettuce</name>
    <dbReference type="NCBI Taxonomy" id="4236"/>
    <lineage>
        <taxon>Eukaryota</taxon>
        <taxon>Viridiplantae</taxon>
        <taxon>Streptophyta</taxon>
        <taxon>Embryophyta</taxon>
        <taxon>Tracheophyta</taxon>
        <taxon>Spermatophyta</taxon>
        <taxon>Magnoliopsida</taxon>
        <taxon>eudicotyledons</taxon>
        <taxon>Gunneridae</taxon>
        <taxon>Pentapetalae</taxon>
        <taxon>asterids</taxon>
        <taxon>campanulids</taxon>
        <taxon>Asterales</taxon>
        <taxon>Asteraceae</taxon>
        <taxon>Cichorioideae</taxon>
        <taxon>Cichorieae</taxon>
        <taxon>Lactucinae</taxon>
        <taxon>Lactuca</taxon>
    </lineage>
</organism>
<feature type="region of interest" description="Disordered" evidence="9">
    <location>
        <begin position="66"/>
        <end position="116"/>
    </location>
</feature>
<dbReference type="EMBL" id="NBSK02000002">
    <property type="protein sequence ID" value="KAJ0222238.1"/>
    <property type="molecule type" value="Genomic_DNA"/>
</dbReference>
<dbReference type="InterPro" id="IPR036420">
    <property type="entry name" value="BRCT_dom_sf"/>
</dbReference>
<feature type="compositionally biased region" description="Polar residues" evidence="9">
    <location>
        <begin position="77"/>
        <end position="93"/>
    </location>
</feature>
<comment type="caution">
    <text evidence="11">The sequence shown here is derived from an EMBL/GenBank/DDBJ whole genome shotgun (WGS) entry which is preliminary data.</text>
</comment>
<gene>
    <name evidence="11" type="ORF">LSAT_V11C200083330</name>
</gene>
<evidence type="ECO:0000259" key="10">
    <source>
        <dbReference type="PROSITE" id="PS51805"/>
    </source>
</evidence>
<dbReference type="SUPFAM" id="SSF52113">
    <property type="entry name" value="BRCT domain"/>
    <property type="match status" value="1"/>
</dbReference>
<dbReference type="Gene3D" id="3.40.50.10190">
    <property type="entry name" value="BRCT domain"/>
    <property type="match status" value="1"/>
</dbReference>
<evidence type="ECO:0000256" key="4">
    <source>
        <dbReference type="ARBA" id="ARBA00022763"/>
    </source>
</evidence>
<reference evidence="11 12" key="1">
    <citation type="journal article" date="2017" name="Nat. Commun.">
        <title>Genome assembly with in vitro proximity ligation data and whole-genome triplication in lettuce.</title>
        <authorList>
            <person name="Reyes-Chin-Wo S."/>
            <person name="Wang Z."/>
            <person name="Yang X."/>
            <person name="Kozik A."/>
            <person name="Arikit S."/>
            <person name="Song C."/>
            <person name="Xia L."/>
            <person name="Froenicke L."/>
            <person name="Lavelle D.O."/>
            <person name="Truco M.J."/>
            <person name="Xia R."/>
            <person name="Zhu S."/>
            <person name="Xu C."/>
            <person name="Xu H."/>
            <person name="Xu X."/>
            <person name="Cox K."/>
            <person name="Korf I."/>
            <person name="Meyers B.C."/>
            <person name="Michelmore R.W."/>
        </authorList>
    </citation>
    <scope>NUCLEOTIDE SEQUENCE [LARGE SCALE GENOMIC DNA]</scope>
    <source>
        <strain evidence="12">cv. Salinas</strain>
        <tissue evidence="11">Seedlings</tissue>
    </source>
</reference>
<dbReference type="PANTHER" id="PTHR13763">
    <property type="entry name" value="BREAST CANCER TYPE 1 SUSCEPTIBILITY PROTEIN BRCA1"/>
    <property type="match status" value="1"/>
</dbReference>
<evidence type="ECO:0000256" key="3">
    <source>
        <dbReference type="ARBA" id="ARBA00022737"/>
    </source>
</evidence>
<keyword evidence="12" id="KW-1185">Reference proteome</keyword>
<dbReference type="PROSITE" id="PS51805">
    <property type="entry name" value="EPHD"/>
    <property type="match status" value="1"/>
</dbReference>
<dbReference type="AlphaFoldDB" id="A0A9R1WE90"/>
<dbReference type="GO" id="GO:0004842">
    <property type="term" value="F:ubiquitin-protein transferase activity"/>
    <property type="evidence" value="ECO:0000318"/>
    <property type="project" value="GO_Central"/>
</dbReference>
<dbReference type="GO" id="GO:0000724">
    <property type="term" value="P:double-strand break repair via homologous recombination"/>
    <property type="evidence" value="ECO:0000318"/>
    <property type="project" value="GO_Central"/>
</dbReference>
<evidence type="ECO:0000256" key="6">
    <source>
        <dbReference type="ARBA" id="ARBA00022833"/>
    </source>
</evidence>
<evidence type="ECO:0000313" key="12">
    <source>
        <dbReference type="Proteomes" id="UP000235145"/>
    </source>
</evidence>
<accession>A0A9R1WE90</accession>
<proteinExistence type="predicted"/>
<protein>
    <recommendedName>
        <fullName evidence="10">PHD-type domain-containing protein</fullName>
    </recommendedName>
</protein>
<dbReference type="InterPro" id="IPR001965">
    <property type="entry name" value="Znf_PHD"/>
</dbReference>
<dbReference type="GO" id="GO:0008270">
    <property type="term" value="F:zinc ion binding"/>
    <property type="evidence" value="ECO:0007669"/>
    <property type="project" value="UniProtKB-KW"/>
</dbReference>